<dbReference type="AlphaFoldDB" id="Q2U9S5"/>
<dbReference type="EMBL" id="BA000052">
    <property type="protein sequence ID" value="BAE61690.1"/>
    <property type="molecule type" value="Genomic_DNA"/>
</dbReference>
<organism evidence="1 2">
    <name type="scientific">Aspergillus oryzae (strain ATCC 42149 / RIB 40)</name>
    <name type="common">Yellow koji mold</name>
    <dbReference type="NCBI Taxonomy" id="510516"/>
    <lineage>
        <taxon>Eukaryota</taxon>
        <taxon>Fungi</taxon>
        <taxon>Dikarya</taxon>
        <taxon>Ascomycota</taxon>
        <taxon>Pezizomycotina</taxon>
        <taxon>Eurotiomycetes</taxon>
        <taxon>Eurotiomycetidae</taxon>
        <taxon>Eurotiales</taxon>
        <taxon>Aspergillaceae</taxon>
        <taxon>Aspergillus</taxon>
        <taxon>Aspergillus subgen. Circumdati</taxon>
    </lineage>
</organism>
<dbReference type="GeneID" id="5994879"/>
<sequence length="168" mass="18798">MFTPPSHEQHIADLPGSMEEVGLGQINCAEKNRDGRSLNLRKYAVNIRFTLHFVPVIRCGSFTDDCISICSAGYLEGYSRCPTASYGRAVAVEIFIQLLFDTLNQALGIEEVSTVVSTLLMKHNIRAISIQLAPLLSCQPSCIVFQFRGFLGWDRIRPNNLFPKVHRP</sequence>
<reference evidence="1 2" key="1">
    <citation type="journal article" date="2005" name="Nature">
        <title>Genome sequencing and analysis of Aspergillus oryzae.</title>
        <authorList>
            <person name="Machida M."/>
            <person name="Asai K."/>
            <person name="Sano M."/>
            <person name="Tanaka T."/>
            <person name="Kumagai T."/>
            <person name="Terai G."/>
            <person name="Kusumoto K."/>
            <person name="Arima T."/>
            <person name="Akita O."/>
            <person name="Kashiwagi Y."/>
            <person name="Abe K."/>
            <person name="Gomi K."/>
            <person name="Horiuchi H."/>
            <person name="Kitamoto K."/>
            <person name="Kobayashi T."/>
            <person name="Takeuchi M."/>
            <person name="Denning D.W."/>
            <person name="Galagan J.E."/>
            <person name="Nierman W.C."/>
            <person name="Yu J."/>
            <person name="Archer D.B."/>
            <person name="Bennett J.W."/>
            <person name="Bhatnagar D."/>
            <person name="Cleveland T.E."/>
            <person name="Fedorova N.D."/>
            <person name="Gotoh O."/>
            <person name="Horikawa H."/>
            <person name="Hosoyama A."/>
            <person name="Ichinomiya M."/>
            <person name="Igarashi R."/>
            <person name="Iwashita K."/>
            <person name="Juvvadi P.R."/>
            <person name="Kato M."/>
            <person name="Kato Y."/>
            <person name="Kin T."/>
            <person name="Kokubun A."/>
            <person name="Maeda H."/>
            <person name="Maeyama N."/>
            <person name="Maruyama J."/>
            <person name="Nagasaki H."/>
            <person name="Nakajima T."/>
            <person name="Oda K."/>
            <person name="Okada K."/>
            <person name="Paulsen I."/>
            <person name="Sakamoto K."/>
            <person name="Sawano T."/>
            <person name="Takahashi M."/>
            <person name="Takase K."/>
            <person name="Terabayashi Y."/>
            <person name="Wortman J."/>
            <person name="Yamada O."/>
            <person name="Yamagata Y."/>
            <person name="Anazawa H."/>
            <person name="Hata Y."/>
            <person name="Koide Y."/>
            <person name="Komori T."/>
            <person name="Koyama Y."/>
            <person name="Minetoki T."/>
            <person name="Suharnan S."/>
            <person name="Tanaka A."/>
            <person name="Isono K."/>
            <person name="Kuhara S."/>
            <person name="Ogasawara N."/>
            <person name="Kikuchi H."/>
        </authorList>
    </citation>
    <scope>NUCLEOTIDE SEQUENCE [LARGE SCALE GENOMIC DNA]</scope>
    <source>
        <strain evidence="2">ATCC 42149 / RIB 40</strain>
    </source>
</reference>
<dbReference type="KEGG" id="aor:AO090166000036"/>
<protein>
    <submittedName>
        <fullName evidence="1">DNA, SC166</fullName>
    </submittedName>
</protein>
<evidence type="ECO:0000313" key="2">
    <source>
        <dbReference type="Proteomes" id="UP000006564"/>
    </source>
</evidence>
<dbReference type="RefSeq" id="XP_023091920.1">
    <property type="nucleotide sequence ID" value="XM_023237051.1"/>
</dbReference>
<dbReference type="VEuPathDB" id="FungiDB:AO090166000036"/>
<gene>
    <name evidence="1" type="ORF">AO090166000036</name>
</gene>
<dbReference type="HOGENOM" id="CLU_1586124_0_0_1"/>
<evidence type="ECO:0000313" key="1">
    <source>
        <dbReference type="EMBL" id="BAE61690.1"/>
    </source>
</evidence>
<name>Q2U9S5_ASPOR</name>
<dbReference type="EMBL" id="AP007163">
    <property type="protein sequence ID" value="BAE61690.1"/>
    <property type="molecule type" value="Genomic_DNA"/>
</dbReference>
<keyword evidence="2" id="KW-1185">Reference proteome</keyword>
<proteinExistence type="predicted"/>
<accession>Q2U9S5</accession>
<dbReference type="Proteomes" id="UP000006564">
    <property type="component" value="Chromosome 4"/>
</dbReference>